<reference evidence="1 2" key="1">
    <citation type="submission" date="2017-06" db="EMBL/GenBank/DDBJ databases">
        <title>Genome sequencing of cyanobaciteial culture collection at National Institute for Environmental Studies (NIES).</title>
        <authorList>
            <person name="Hirose Y."/>
            <person name="Shimura Y."/>
            <person name="Fujisawa T."/>
            <person name="Nakamura Y."/>
            <person name="Kawachi M."/>
        </authorList>
    </citation>
    <scope>NUCLEOTIDE SEQUENCE [LARGE SCALE GENOMIC DNA]</scope>
    <source>
        <strain evidence="1 2">NIES-37</strain>
    </source>
</reference>
<protein>
    <submittedName>
        <fullName evidence="1">Uncharacterized protein</fullName>
    </submittedName>
</protein>
<dbReference type="EMBL" id="AP018248">
    <property type="protein sequence ID" value="BAY96833.1"/>
    <property type="molecule type" value="Genomic_DNA"/>
</dbReference>
<gene>
    <name evidence="1" type="ORF">NIES37_07700</name>
</gene>
<name>A0A1Z4MTS0_9CYAN</name>
<evidence type="ECO:0000313" key="2">
    <source>
        <dbReference type="Proteomes" id="UP000218785"/>
    </source>
</evidence>
<accession>A0A1Z4MTS0</accession>
<sequence>MKYVSWNTLTRAAVNGFSAHGRGAVYFSKDGNVRYCWEGQISLAVLFYDPETEFVLIKEWYNSETQRTHFATAIMPLGSNVVLSEL</sequence>
<dbReference type="RefSeq" id="WP_096573987.1">
    <property type="nucleotide sequence ID" value="NZ_CAWNJS010000001.1"/>
</dbReference>
<evidence type="ECO:0000313" key="1">
    <source>
        <dbReference type="EMBL" id="BAY96833.1"/>
    </source>
</evidence>
<dbReference type="KEGG" id="ttq:NIES37_07700"/>
<keyword evidence="2" id="KW-1185">Reference proteome</keyword>
<organism evidence="1 2">
    <name type="scientific">Tolypothrix tenuis PCC 7101</name>
    <dbReference type="NCBI Taxonomy" id="231146"/>
    <lineage>
        <taxon>Bacteria</taxon>
        <taxon>Bacillati</taxon>
        <taxon>Cyanobacteriota</taxon>
        <taxon>Cyanophyceae</taxon>
        <taxon>Nostocales</taxon>
        <taxon>Tolypothrichaceae</taxon>
        <taxon>Tolypothrix</taxon>
    </lineage>
</organism>
<dbReference type="Proteomes" id="UP000218785">
    <property type="component" value="Chromosome"/>
</dbReference>
<proteinExistence type="predicted"/>
<dbReference type="AlphaFoldDB" id="A0A1Z4MTS0"/>